<dbReference type="NCBIfam" id="NF004820">
    <property type="entry name" value="PRK06175.1"/>
    <property type="match status" value="1"/>
</dbReference>
<dbReference type="InterPro" id="IPR036188">
    <property type="entry name" value="FAD/NAD-bd_sf"/>
</dbReference>
<dbReference type="SUPFAM" id="SSF56425">
    <property type="entry name" value="Succinate dehydrogenase/fumarate reductase flavoprotein, catalytic domain"/>
    <property type="match status" value="1"/>
</dbReference>
<dbReference type="EC" id="1.4.3.16" evidence="4"/>
<dbReference type="Gene3D" id="3.90.700.10">
    <property type="entry name" value="Succinate dehydrogenase/fumarate reductase flavoprotein, catalytic domain"/>
    <property type="match status" value="1"/>
</dbReference>
<comment type="cofactor">
    <cofactor evidence="1">
        <name>FAD</name>
        <dbReference type="ChEBI" id="CHEBI:57692"/>
    </cofactor>
</comment>
<keyword evidence="8" id="KW-0274">FAD</keyword>
<evidence type="ECO:0000256" key="8">
    <source>
        <dbReference type="ARBA" id="ARBA00022827"/>
    </source>
</evidence>
<dbReference type="GeneID" id="57959933"/>
<dbReference type="RefSeq" id="WP_002583525.1">
    <property type="nucleotide sequence ID" value="NZ_KB851018.1"/>
</dbReference>
<comment type="similarity">
    <text evidence="3">Belongs to the FAD-dependent oxidoreductase 2 family. NadB subfamily.</text>
</comment>
<evidence type="ECO:0000256" key="4">
    <source>
        <dbReference type="ARBA" id="ARBA00012173"/>
    </source>
</evidence>
<proteinExistence type="inferred from homology"/>
<reference evidence="13 14" key="1">
    <citation type="submission" date="2013-01" db="EMBL/GenBank/DDBJ databases">
        <title>The Genome Sequence of Clostridium clostridioforme 90A8.</title>
        <authorList>
            <consortium name="The Broad Institute Genome Sequencing Platform"/>
            <person name="Earl A."/>
            <person name="Ward D."/>
            <person name="Feldgarden M."/>
            <person name="Gevers D."/>
            <person name="Courvalin P."/>
            <person name="Lambert T."/>
            <person name="Walker B."/>
            <person name="Young S.K."/>
            <person name="Zeng Q."/>
            <person name="Gargeya S."/>
            <person name="Fitzgerald M."/>
            <person name="Haas B."/>
            <person name="Abouelleil A."/>
            <person name="Alvarado L."/>
            <person name="Arachchi H.M."/>
            <person name="Berlin A.M."/>
            <person name="Chapman S.B."/>
            <person name="Dewar J."/>
            <person name="Goldberg J."/>
            <person name="Griggs A."/>
            <person name="Gujja S."/>
            <person name="Hansen M."/>
            <person name="Howarth C."/>
            <person name="Imamovic A."/>
            <person name="Larimer J."/>
            <person name="McCowan C."/>
            <person name="Murphy C."/>
            <person name="Neiman D."/>
            <person name="Pearson M."/>
            <person name="Priest M."/>
            <person name="Roberts A."/>
            <person name="Saif S."/>
            <person name="Shea T."/>
            <person name="Sisk P."/>
            <person name="Sykes S."/>
            <person name="Wortman J."/>
            <person name="Nusbaum C."/>
            <person name="Birren B."/>
        </authorList>
    </citation>
    <scope>NUCLEOTIDE SEQUENCE [LARGE SCALE GENOMIC DNA]</scope>
    <source>
        <strain evidence="13 14">90A8</strain>
    </source>
</reference>
<dbReference type="PANTHER" id="PTHR42716:SF2">
    <property type="entry name" value="L-ASPARTATE OXIDASE, CHLOROPLASTIC"/>
    <property type="match status" value="1"/>
</dbReference>
<dbReference type="PATRIC" id="fig|999408.3.peg.1703"/>
<dbReference type="SUPFAM" id="SSF51905">
    <property type="entry name" value="FAD/NAD(P)-binding domain"/>
    <property type="match status" value="1"/>
</dbReference>
<name>A0A0E2HD90_9FIRM</name>
<dbReference type="InterPro" id="IPR005288">
    <property type="entry name" value="NadB"/>
</dbReference>
<dbReference type="HOGENOM" id="CLU_014312_3_1_9"/>
<accession>A0A0E2HD90</accession>
<evidence type="ECO:0000256" key="10">
    <source>
        <dbReference type="ARBA" id="ARBA00030386"/>
    </source>
</evidence>
<evidence type="ECO:0000256" key="3">
    <source>
        <dbReference type="ARBA" id="ARBA00008562"/>
    </source>
</evidence>
<dbReference type="Proteomes" id="UP000013085">
    <property type="component" value="Unassembled WGS sequence"/>
</dbReference>
<dbReference type="InterPro" id="IPR027477">
    <property type="entry name" value="Succ_DH/fumarate_Rdtase_cat_sf"/>
</dbReference>
<feature type="domain" description="FAD-dependent oxidoreductase 2 FAD-binding" evidence="12">
    <location>
        <begin position="8"/>
        <end position="372"/>
    </location>
</feature>
<evidence type="ECO:0000259" key="12">
    <source>
        <dbReference type="Pfam" id="PF00890"/>
    </source>
</evidence>
<evidence type="ECO:0000256" key="7">
    <source>
        <dbReference type="ARBA" id="ARBA00022642"/>
    </source>
</evidence>
<protein>
    <recommendedName>
        <fullName evidence="5">L-aspartate oxidase</fullName>
        <ecNumber evidence="4">1.4.3.16</ecNumber>
    </recommendedName>
    <alternativeName>
        <fullName evidence="10">Quinolinate synthase B</fullName>
    </alternativeName>
</protein>
<dbReference type="UniPathway" id="UPA00253">
    <property type="reaction ID" value="UER00326"/>
</dbReference>
<dbReference type="AlphaFoldDB" id="A0A0E2HD90"/>
<evidence type="ECO:0000256" key="1">
    <source>
        <dbReference type="ARBA" id="ARBA00001974"/>
    </source>
</evidence>
<evidence type="ECO:0000256" key="5">
    <source>
        <dbReference type="ARBA" id="ARBA00021901"/>
    </source>
</evidence>
<dbReference type="Pfam" id="PF00890">
    <property type="entry name" value="FAD_binding_2"/>
    <property type="match status" value="1"/>
</dbReference>
<evidence type="ECO:0000256" key="2">
    <source>
        <dbReference type="ARBA" id="ARBA00004950"/>
    </source>
</evidence>
<dbReference type="GO" id="GO:0033765">
    <property type="term" value="F:steroid dehydrogenase activity, acting on the CH-CH group of donors"/>
    <property type="evidence" value="ECO:0007669"/>
    <property type="project" value="UniProtKB-ARBA"/>
</dbReference>
<dbReference type="Gene3D" id="3.50.50.60">
    <property type="entry name" value="FAD/NAD(P)-binding domain"/>
    <property type="match status" value="1"/>
</dbReference>
<dbReference type="FunFam" id="3.90.700.10:FF:000002">
    <property type="entry name" value="L-aspartate oxidase"/>
    <property type="match status" value="1"/>
</dbReference>
<dbReference type="EMBL" id="AGYR01000013">
    <property type="protein sequence ID" value="ENZ17633.1"/>
    <property type="molecule type" value="Genomic_DNA"/>
</dbReference>
<comment type="catalytic activity">
    <reaction evidence="11">
        <text>L-aspartate + O2 = iminosuccinate + H2O2</text>
        <dbReference type="Rhea" id="RHEA:25876"/>
        <dbReference type="ChEBI" id="CHEBI:15379"/>
        <dbReference type="ChEBI" id="CHEBI:16240"/>
        <dbReference type="ChEBI" id="CHEBI:29991"/>
        <dbReference type="ChEBI" id="CHEBI:77875"/>
        <dbReference type="EC" id="1.4.3.16"/>
    </reaction>
    <physiologicalReaction direction="left-to-right" evidence="11">
        <dbReference type="Rhea" id="RHEA:25877"/>
    </physiologicalReaction>
</comment>
<evidence type="ECO:0000256" key="9">
    <source>
        <dbReference type="ARBA" id="ARBA00023002"/>
    </source>
</evidence>
<keyword evidence="7" id="KW-0662">Pyridine nucleotide biosynthesis</keyword>
<dbReference type="GO" id="GO:0008734">
    <property type="term" value="F:L-aspartate oxidase activity"/>
    <property type="evidence" value="ECO:0007669"/>
    <property type="project" value="UniProtKB-EC"/>
</dbReference>
<dbReference type="GO" id="GO:0034628">
    <property type="term" value="P:'de novo' NAD+ biosynthetic process from L-aspartate"/>
    <property type="evidence" value="ECO:0007669"/>
    <property type="project" value="TreeGrafter"/>
</dbReference>
<comment type="caution">
    <text evidence="13">The sequence shown here is derived from an EMBL/GenBank/DDBJ whole genome shotgun (WGS) entry which is preliminary data.</text>
</comment>
<evidence type="ECO:0000256" key="6">
    <source>
        <dbReference type="ARBA" id="ARBA00022630"/>
    </source>
</evidence>
<sequence length="405" mass="44700">MTKHIYCDVVIAGCGAAGLYTALNLPKDLHVLMICKEDMDTCDSMLAQGGICVLRGEDDYESYFEDTMRAGHYENRKESVDLMIRTSPGIIRHLLELGVGFDKNPDGSLKYTKEGAHSRPRICFHEDITGKAITTVLQEQTAALPNVNIMEYTVMTDILTANGACAGILARTGDGSTLSIHARDTVMATGGIGGLYQHSTNFPCLTGDALTVARKHGVKLEHLDYVQIHPTSLYAEKPGRSFLISESARGEGAVLLNGKGERFVNELLPRDAVSQAIEAEMEREGSRHVWLSFAPMPRETIREHFPHIYETCLEEGYDITREPIPVVPAQHYFMGGVWVDLDSRTTMEHLYAVGETSCNGVHGKNRLASNSLLESLVFAEKAAKRIENSQKGRINYESNYHAACC</sequence>
<comment type="pathway">
    <text evidence="2">Cofactor biosynthesis; NAD(+) biosynthesis; iminoaspartate from L-aspartate (oxidase route): step 1/1.</text>
</comment>
<evidence type="ECO:0000313" key="13">
    <source>
        <dbReference type="EMBL" id="ENZ17633.1"/>
    </source>
</evidence>
<evidence type="ECO:0000256" key="11">
    <source>
        <dbReference type="ARBA" id="ARBA00048305"/>
    </source>
</evidence>
<gene>
    <name evidence="13" type="ORF">HMPREF1090_01583</name>
</gene>
<organism evidence="13 14">
    <name type="scientific">[Clostridium] clostridioforme 90A8</name>
    <dbReference type="NCBI Taxonomy" id="999408"/>
    <lineage>
        <taxon>Bacteria</taxon>
        <taxon>Bacillati</taxon>
        <taxon>Bacillota</taxon>
        <taxon>Clostridia</taxon>
        <taxon>Lachnospirales</taxon>
        <taxon>Lachnospiraceae</taxon>
        <taxon>Enterocloster</taxon>
    </lineage>
</organism>
<keyword evidence="9" id="KW-0560">Oxidoreductase</keyword>
<keyword evidence="6" id="KW-0285">Flavoprotein</keyword>
<dbReference type="PANTHER" id="PTHR42716">
    <property type="entry name" value="L-ASPARTATE OXIDASE"/>
    <property type="match status" value="1"/>
</dbReference>
<evidence type="ECO:0000313" key="14">
    <source>
        <dbReference type="Proteomes" id="UP000013085"/>
    </source>
</evidence>
<dbReference type="InterPro" id="IPR003953">
    <property type="entry name" value="FAD-dep_OxRdtase_2_FAD-bd"/>
</dbReference>